<dbReference type="EMBL" id="CP015867">
    <property type="protein sequence ID" value="ANJ11821.1"/>
    <property type="molecule type" value="Genomic_DNA"/>
</dbReference>
<sequence>MTVTVTRWDESEDGPRIIALWSMPRSRSTAFFRMMAERGDCHVLHEPFSNLAEFGSVQVGGRTVEKETELPDAIRELARSKPVFFKDTTDERYPALLDDEAFLGRDATHTFIVRHPAETIASYYALNPDVRLHQIGGEAQFEIHRAVAARCSRPPVVIDSSDLVEDAPGLVAAYCAAVGIPFLPEALNWRPGEREEWQRTSHWHAEASASAGFRTQRRRHGTDPAAHPVLSSYLRHHLPFYEALHEHRLRPAGSR</sequence>
<name>A0A191V9W4_9ACTN</name>
<organism evidence="1 2">
    <name type="scientific">Streptomyces parvulus</name>
    <dbReference type="NCBI Taxonomy" id="146923"/>
    <lineage>
        <taxon>Bacteria</taxon>
        <taxon>Bacillati</taxon>
        <taxon>Actinomycetota</taxon>
        <taxon>Actinomycetes</taxon>
        <taxon>Kitasatosporales</taxon>
        <taxon>Streptomycetaceae</taxon>
        <taxon>Streptomyces</taxon>
    </lineage>
</organism>
<gene>
    <name evidence="1" type="ORF">Spa2297_32360</name>
</gene>
<dbReference type="Pfam" id="PF19798">
    <property type="entry name" value="Sulfotransfer_5"/>
    <property type="match status" value="1"/>
</dbReference>
<dbReference type="Proteomes" id="UP000078468">
    <property type="component" value="Plasmid pspa1"/>
</dbReference>
<protein>
    <submittedName>
        <fullName evidence="1">Uncharacterized protein</fullName>
    </submittedName>
</protein>
<geneLocation type="plasmid" evidence="2">
    <name>pspa1</name>
</geneLocation>
<accession>A0A191V9W4</accession>
<dbReference type="PANTHER" id="PTHR48312">
    <property type="match status" value="1"/>
</dbReference>
<dbReference type="InterPro" id="IPR027417">
    <property type="entry name" value="P-loop_NTPase"/>
</dbReference>
<keyword evidence="1" id="KW-0614">Plasmid</keyword>
<reference evidence="1 2" key="1">
    <citation type="submission" date="2016-05" db="EMBL/GenBank/DDBJ databases">
        <title>Non-Contiguous Finished Genome Sequence of Streptomyces parvulus 2297 Integrated Site-Specifically with Actinophage R4.</title>
        <authorList>
            <person name="Nishizawa T."/>
            <person name="Miura T."/>
            <person name="Harada C."/>
            <person name="Guo Y."/>
            <person name="Narisawa K."/>
            <person name="Ohta H."/>
            <person name="Takahashi H."/>
            <person name="Shirai M."/>
        </authorList>
    </citation>
    <scope>NUCLEOTIDE SEQUENCE [LARGE SCALE GENOMIC DNA]</scope>
    <source>
        <strain evidence="1 2">2297</strain>
        <plasmid evidence="2">pspa1</plasmid>
    </source>
</reference>
<evidence type="ECO:0000313" key="1">
    <source>
        <dbReference type="EMBL" id="ANJ11821.1"/>
    </source>
</evidence>
<dbReference type="PANTHER" id="PTHR48312:SF1">
    <property type="entry name" value="SULFOTRANSFERASE"/>
    <property type="match status" value="1"/>
</dbReference>
<dbReference type="Gene3D" id="3.40.50.300">
    <property type="entry name" value="P-loop containing nucleotide triphosphate hydrolases"/>
    <property type="match status" value="1"/>
</dbReference>
<dbReference type="SUPFAM" id="SSF52540">
    <property type="entry name" value="P-loop containing nucleoside triphosphate hydrolases"/>
    <property type="match status" value="1"/>
</dbReference>
<dbReference type="KEGG" id="spav:Spa2297_32360"/>
<dbReference type="AlphaFoldDB" id="A0A191V9W4"/>
<evidence type="ECO:0000313" key="2">
    <source>
        <dbReference type="Proteomes" id="UP000078468"/>
    </source>
</evidence>
<proteinExistence type="predicted"/>